<evidence type="ECO:0000256" key="1">
    <source>
        <dbReference type="SAM" id="MobiDB-lite"/>
    </source>
</evidence>
<dbReference type="AlphaFoldDB" id="A0A7M5ULN7"/>
<dbReference type="Pfam" id="PF12937">
    <property type="entry name" value="F-box-like"/>
    <property type="match status" value="1"/>
</dbReference>
<feature type="region of interest" description="Disordered" evidence="1">
    <location>
        <begin position="42"/>
        <end position="79"/>
    </location>
</feature>
<feature type="compositionally biased region" description="Basic and acidic residues" evidence="1">
    <location>
        <begin position="42"/>
        <end position="52"/>
    </location>
</feature>
<accession>A0A7M5ULN7</accession>
<dbReference type="SUPFAM" id="SSF52047">
    <property type="entry name" value="RNI-like"/>
    <property type="match status" value="1"/>
</dbReference>
<keyword evidence="4" id="KW-1185">Reference proteome</keyword>
<feature type="compositionally biased region" description="Low complexity" evidence="1">
    <location>
        <begin position="68"/>
        <end position="78"/>
    </location>
</feature>
<dbReference type="InterPro" id="IPR001810">
    <property type="entry name" value="F-box_dom"/>
</dbReference>
<sequence>MASSQQSENNGVKYRPREEIVYQQFLQADLEVQTIDWKDDKVEDNEEVKCTPDDSNEVCDSKRPRVPSASNSGSSSESCKSKKKKCKIVVEAYPTRTKCEPQTYSTKSKSSEITTQYKRDVFGGGCSSLCLKDQTNHFASLFDELVLIIFKHFSRTTILNCMRVSKRWNRLGSDSSLWKSVNCDSKHFIMEGQLGKILHRGVESLRLSKAEVLANICIEDCALLKDEIECEFQLKQLDCSMSKFKDEALSTLILNCKQLENLSLESCKLNPTVLSGVGLNRNLRVLNLALCVGLNIGSLDMITRQCQQITSLNLSWTNQTRDAIRTICRCRELRELNLSGLRGGVNRKYMELLVKNCNKLMQLDLSDVALQIGSLKLIADNLTSLTTLSISRCSDVRSEQLFDLKELRSLSHLNLFGFLNMSALELFSETRPDVHINKHTFSPIARPISSASYEGRLWEQYVGFII</sequence>
<name>A0A7M5ULN7_9CNID</name>
<dbReference type="GeneID" id="136809479"/>
<dbReference type="EnsemblMetazoa" id="CLYHEMT000958.1">
    <property type="protein sequence ID" value="CLYHEMP000958.1"/>
    <property type="gene ID" value="CLYHEMG000958"/>
</dbReference>
<feature type="domain" description="F-box" evidence="2">
    <location>
        <begin position="135"/>
        <end position="181"/>
    </location>
</feature>
<protein>
    <recommendedName>
        <fullName evidence="2">F-box domain-containing protein</fullName>
    </recommendedName>
</protein>
<reference evidence="3" key="1">
    <citation type="submission" date="2021-01" db="UniProtKB">
        <authorList>
            <consortium name="EnsemblMetazoa"/>
        </authorList>
    </citation>
    <scope>IDENTIFICATION</scope>
</reference>
<evidence type="ECO:0000313" key="4">
    <source>
        <dbReference type="Proteomes" id="UP000594262"/>
    </source>
</evidence>
<dbReference type="InterPro" id="IPR050648">
    <property type="entry name" value="F-box_LRR-repeat"/>
</dbReference>
<evidence type="ECO:0000259" key="2">
    <source>
        <dbReference type="PROSITE" id="PS50181"/>
    </source>
</evidence>
<dbReference type="InterPro" id="IPR036047">
    <property type="entry name" value="F-box-like_dom_sf"/>
</dbReference>
<dbReference type="InterPro" id="IPR032675">
    <property type="entry name" value="LRR_dom_sf"/>
</dbReference>
<dbReference type="SUPFAM" id="SSF81383">
    <property type="entry name" value="F-box domain"/>
    <property type="match status" value="1"/>
</dbReference>
<dbReference type="GO" id="GO:0005737">
    <property type="term" value="C:cytoplasm"/>
    <property type="evidence" value="ECO:0007669"/>
    <property type="project" value="TreeGrafter"/>
</dbReference>
<dbReference type="EnsemblMetazoa" id="CLYHEMT000958.2">
    <property type="protein sequence ID" value="CLYHEMP000958.2"/>
    <property type="gene ID" value="CLYHEMG000958"/>
</dbReference>
<organism evidence="3 4">
    <name type="scientific">Clytia hemisphaerica</name>
    <dbReference type="NCBI Taxonomy" id="252671"/>
    <lineage>
        <taxon>Eukaryota</taxon>
        <taxon>Metazoa</taxon>
        <taxon>Cnidaria</taxon>
        <taxon>Hydrozoa</taxon>
        <taxon>Hydroidolina</taxon>
        <taxon>Leptothecata</taxon>
        <taxon>Obeliida</taxon>
        <taxon>Clytiidae</taxon>
        <taxon>Clytia</taxon>
    </lineage>
</organism>
<evidence type="ECO:0000313" key="3">
    <source>
        <dbReference type="EnsemblMetazoa" id="CLYHEMP000958.1"/>
    </source>
</evidence>
<dbReference type="OrthoDB" id="2095648at2759"/>
<dbReference type="RefSeq" id="XP_066922118.1">
    <property type="nucleotide sequence ID" value="XM_067066017.1"/>
</dbReference>
<dbReference type="Proteomes" id="UP000594262">
    <property type="component" value="Unplaced"/>
</dbReference>
<dbReference type="PANTHER" id="PTHR13382">
    <property type="entry name" value="MITOCHONDRIAL ATP SYNTHASE COUPLING FACTOR B"/>
    <property type="match status" value="1"/>
</dbReference>
<dbReference type="PROSITE" id="PS50181">
    <property type="entry name" value="FBOX"/>
    <property type="match status" value="1"/>
</dbReference>
<dbReference type="Gene3D" id="3.80.10.10">
    <property type="entry name" value="Ribonuclease Inhibitor"/>
    <property type="match status" value="1"/>
</dbReference>
<proteinExistence type="predicted"/>
<dbReference type="SMART" id="SM00256">
    <property type="entry name" value="FBOX"/>
    <property type="match status" value="1"/>
</dbReference>